<organism evidence="6 7">
    <name type="scientific">Streptomyces reniochalinae</name>
    <dbReference type="NCBI Taxonomy" id="2250578"/>
    <lineage>
        <taxon>Bacteria</taxon>
        <taxon>Bacillati</taxon>
        <taxon>Actinomycetota</taxon>
        <taxon>Actinomycetes</taxon>
        <taxon>Kitasatosporales</taxon>
        <taxon>Streptomycetaceae</taxon>
        <taxon>Streptomyces</taxon>
    </lineage>
</organism>
<comment type="caution">
    <text evidence="6">The sequence shown here is derived from an EMBL/GenBank/DDBJ whole genome shotgun (WGS) entry which is preliminary data.</text>
</comment>
<dbReference type="Gene3D" id="1.10.287.160">
    <property type="entry name" value="HR1 repeat"/>
    <property type="match status" value="1"/>
</dbReference>
<protein>
    <submittedName>
        <fullName evidence="6">MarR family transcriptional regulator</fullName>
    </submittedName>
</protein>
<dbReference type="InterPro" id="IPR036388">
    <property type="entry name" value="WH-like_DNA-bd_sf"/>
</dbReference>
<evidence type="ECO:0000256" key="2">
    <source>
        <dbReference type="ARBA" id="ARBA00023125"/>
    </source>
</evidence>
<keyword evidence="3" id="KW-0804">Transcription</keyword>
<evidence type="ECO:0000256" key="4">
    <source>
        <dbReference type="SAM" id="MobiDB-lite"/>
    </source>
</evidence>
<keyword evidence="2" id="KW-0238">DNA-binding</keyword>
<feature type="compositionally biased region" description="Basic and acidic residues" evidence="4">
    <location>
        <begin position="7"/>
        <end position="36"/>
    </location>
</feature>
<accession>A0A367F2L8</accession>
<dbReference type="InterPro" id="IPR036390">
    <property type="entry name" value="WH_DNA-bd_sf"/>
</dbReference>
<keyword evidence="1" id="KW-0805">Transcription regulation</keyword>
<feature type="domain" description="HTH marR-type" evidence="5">
    <location>
        <begin position="56"/>
        <end position="116"/>
    </location>
</feature>
<evidence type="ECO:0000313" key="6">
    <source>
        <dbReference type="EMBL" id="RCG24122.1"/>
    </source>
</evidence>
<dbReference type="EMBL" id="QOIM01000021">
    <property type="protein sequence ID" value="RCG24122.1"/>
    <property type="molecule type" value="Genomic_DNA"/>
</dbReference>
<dbReference type="PANTHER" id="PTHR38465:SF2">
    <property type="entry name" value="HTH-TYPE TRANSCRIPTIONAL REGULATOR MMPR5"/>
    <property type="match status" value="1"/>
</dbReference>
<proteinExistence type="predicted"/>
<dbReference type="OrthoDB" id="67158at2"/>
<dbReference type="GO" id="GO:0003677">
    <property type="term" value="F:DNA binding"/>
    <property type="evidence" value="ECO:0007669"/>
    <property type="project" value="UniProtKB-KW"/>
</dbReference>
<dbReference type="AlphaFoldDB" id="A0A367F2L8"/>
<evidence type="ECO:0000259" key="5">
    <source>
        <dbReference type="Pfam" id="PF12802"/>
    </source>
</evidence>
<dbReference type="Pfam" id="PF12802">
    <property type="entry name" value="MarR_2"/>
    <property type="match status" value="1"/>
</dbReference>
<dbReference type="InterPro" id="IPR052362">
    <property type="entry name" value="HTH-GbsR_regulator"/>
</dbReference>
<dbReference type="SUPFAM" id="SSF46785">
    <property type="entry name" value="Winged helix' DNA-binding domain"/>
    <property type="match status" value="1"/>
</dbReference>
<sequence length="187" mass="20929">MADDARDETRAQEAGKAGTREAGKAGTEETGPRLREYEERASAFVERFAADLTEAGMQRMASRAFACLLASEEGALTSAELGRRLQASPAAISGAVRYLSQVGLVSRQRDPGSRRERYLLHHDVWYTSLLSRDNILNRWQATLTTGADALGGDSPGARRLRESAEFLRFMQRELEEMLKRWHERQQG</sequence>
<dbReference type="Gene3D" id="1.10.10.10">
    <property type="entry name" value="Winged helix-like DNA-binding domain superfamily/Winged helix DNA-binding domain"/>
    <property type="match status" value="1"/>
</dbReference>
<feature type="region of interest" description="Disordered" evidence="4">
    <location>
        <begin position="1"/>
        <end position="36"/>
    </location>
</feature>
<dbReference type="PANTHER" id="PTHR38465">
    <property type="entry name" value="HTH-TYPE TRANSCRIPTIONAL REGULATOR MJ1563-RELATED"/>
    <property type="match status" value="1"/>
</dbReference>
<reference evidence="6 7" key="1">
    <citation type="submission" date="2018-06" db="EMBL/GenBank/DDBJ databases">
        <title>Streptomyces reniochalinae sp. nov. and Streptomyces diacarnus sp. nov. from marine sponges.</title>
        <authorList>
            <person name="Li L."/>
        </authorList>
    </citation>
    <scope>NUCLEOTIDE SEQUENCE [LARGE SCALE GENOMIC DNA]</scope>
    <source>
        <strain evidence="6 7">LHW50302</strain>
    </source>
</reference>
<evidence type="ECO:0000313" key="7">
    <source>
        <dbReference type="Proteomes" id="UP000253507"/>
    </source>
</evidence>
<name>A0A367F2L8_9ACTN</name>
<dbReference type="Proteomes" id="UP000253507">
    <property type="component" value="Unassembled WGS sequence"/>
</dbReference>
<dbReference type="GO" id="GO:0003700">
    <property type="term" value="F:DNA-binding transcription factor activity"/>
    <property type="evidence" value="ECO:0007669"/>
    <property type="project" value="InterPro"/>
</dbReference>
<dbReference type="InterPro" id="IPR000835">
    <property type="entry name" value="HTH_MarR-typ"/>
</dbReference>
<keyword evidence="7" id="KW-1185">Reference proteome</keyword>
<evidence type="ECO:0000256" key="3">
    <source>
        <dbReference type="ARBA" id="ARBA00023163"/>
    </source>
</evidence>
<gene>
    <name evidence="6" type="ORF">DQ392_02935</name>
</gene>
<evidence type="ECO:0000256" key="1">
    <source>
        <dbReference type="ARBA" id="ARBA00023015"/>
    </source>
</evidence>